<proteinExistence type="predicted"/>
<comment type="caution">
    <text evidence="1">The sequence shown here is derived from an EMBL/GenBank/DDBJ whole genome shotgun (WGS) entry which is preliminary data.</text>
</comment>
<dbReference type="AlphaFoldDB" id="A0A8X6T1M1"/>
<reference evidence="1" key="1">
    <citation type="submission" date="2020-08" db="EMBL/GenBank/DDBJ databases">
        <title>Multicomponent nature underlies the extraordinary mechanical properties of spider dragline silk.</title>
        <authorList>
            <person name="Kono N."/>
            <person name="Nakamura H."/>
            <person name="Mori M."/>
            <person name="Yoshida Y."/>
            <person name="Ohtoshi R."/>
            <person name="Malay A.D."/>
            <person name="Moran D.A.P."/>
            <person name="Tomita M."/>
            <person name="Numata K."/>
            <person name="Arakawa K."/>
        </authorList>
    </citation>
    <scope>NUCLEOTIDE SEQUENCE</scope>
</reference>
<evidence type="ECO:0000313" key="2">
    <source>
        <dbReference type="Proteomes" id="UP000887159"/>
    </source>
</evidence>
<dbReference type="EMBL" id="BMAU01021353">
    <property type="protein sequence ID" value="GFY19467.1"/>
    <property type="molecule type" value="Genomic_DNA"/>
</dbReference>
<protein>
    <submittedName>
        <fullName evidence="1">Uncharacterized protein</fullName>
    </submittedName>
</protein>
<keyword evidence="2" id="KW-1185">Reference proteome</keyword>
<name>A0A8X6T1M1_TRICX</name>
<evidence type="ECO:0000313" key="1">
    <source>
        <dbReference type="EMBL" id="GFY19467.1"/>
    </source>
</evidence>
<accession>A0A8X6T1M1</accession>
<sequence length="167" mass="18868">MTSVQLKSGCAEKGKLHWRLQMRESPLNWLRTYLLKVGNWADQEVDISLGFALWTGRVSEKLSMTGLWSDESSGMDSMVKGKLKLLMRAKSNVLEELYPYLVGEFGKAVCRSWRHLQVDSIGVPGREECLDEVVEDGSDCSIPSSIFVYKFSSISVIRSSQELQINQ</sequence>
<organism evidence="1 2">
    <name type="scientific">Trichonephila clavipes</name>
    <name type="common">Golden silk orbweaver</name>
    <name type="synonym">Nephila clavipes</name>
    <dbReference type="NCBI Taxonomy" id="2585209"/>
    <lineage>
        <taxon>Eukaryota</taxon>
        <taxon>Metazoa</taxon>
        <taxon>Ecdysozoa</taxon>
        <taxon>Arthropoda</taxon>
        <taxon>Chelicerata</taxon>
        <taxon>Arachnida</taxon>
        <taxon>Araneae</taxon>
        <taxon>Araneomorphae</taxon>
        <taxon>Entelegynae</taxon>
        <taxon>Araneoidea</taxon>
        <taxon>Nephilidae</taxon>
        <taxon>Trichonephila</taxon>
    </lineage>
</organism>
<gene>
    <name evidence="1" type="ORF">TNCV_4646431</name>
</gene>
<dbReference type="Proteomes" id="UP000887159">
    <property type="component" value="Unassembled WGS sequence"/>
</dbReference>